<dbReference type="EMBL" id="PKUR01000001">
    <property type="protein sequence ID" value="PLW87274.1"/>
    <property type="molecule type" value="Genomic_DNA"/>
</dbReference>
<evidence type="ECO:0000256" key="1">
    <source>
        <dbReference type="SAM" id="Phobius"/>
    </source>
</evidence>
<feature type="transmembrane region" description="Helical" evidence="1">
    <location>
        <begin position="84"/>
        <end position="101"/>
    </location>
</feature>
<feature type="transmembrane region" description="Helical" evidence="1">
    <location>
        <begin position="6"/>
        <end position="26"/>
    </location>
</feature>
<reference evidence="2 3" key="1">
    <citation type="submission" date="2018-01" db="EMBL/GenBank/DDBJ databases">
        <title>The draft genome sequence of Halioglobus japonicus S1-36.</title>
        <authorList>
            <person name="Du Z.-J."/>
            <person name="Shi M.-J."/>
        </authorList>
    </citation>
    <scope>NUCLEOTIDE SEQUENCE [LARGE SCALE GENOMIC DNA]</scope>
    <source>
        <strain evidence="2 3">S1-36</strain>
    </source>
</reference>
<keyword evidence="1" id="KW-0472">Membrane</keyword>
<organism evidence="2 3">
    <name type="scientific">Halioglobus japonicus</name>
    <dbReference type="NCBI Taxonomy" id="930805"/>
    <lineage>
        <taxon>Bacteria</taxon>
        <taxon>Pseudomonadati</taxon>
        <taxon>Pseudomonadota</taxon>
        <taxon>Gammaproteobacteria</taxon>
        <taxon>Cellvibrionales</taxon>
        <taxon>Halieaceae</taxon>
        <taxon>Halioglobus</taxon>
    </lineage>
</organism>
<dbReference type="Proteomes" id="UP000235162">
    <property type="component" value="Unassembled WGS sequence"/>
</dbReference>
<feature type="transmembrane region" description="Helical" evidence="1">
    <location>
        <begin position="47"/>
        <end position="72"/>
    </location>
</feature>
<sequence length="102" mass="10629">MSKFLIYGLGLLIVFLLVAFLLFLTFENAAVDHASFGMRGTHSSVQGAGAIWVNVGIVGLCIATLTYIISLLWQGNALLSTSKFLGIIGAMLIAVGVLVGGA</sequence>
<keyword evidence="3" id="KW-1185">Reference proteome</keyword>
<evidence type="ECO:0000313" key="3">
    <source>
        <dbReference type="Proteomes" id="UP000235162"/>
    </source>
</evidence>
<comment type="caution">
    <text evidence="2">The sequence shown here is derived from an EMBL/GenBank/DDBJ whole genome shotgun (WGS) entry which is preliminary data.</text>
</comment>
<proteinExistence type="predicted"/>
<gene>
    <name evidence="2" type="ORF">C0029_01370</name>
</gene>
<keyword evidence="1" id="KW-1133">Transmembrane helix</keyword>
<keyword evidence="1" id="KW-0812">Transmembrane</keyword>
<name>A0AAP8MH28_9GAMM</name>
<evidence type="ECO:0000313" key="2">
    <source>
        <dbReference type="EMBL" id="PLW87274.1"/>
    </source>
</evidence>
<dbReference type="AlphaFoldDB" id="A0AAP8MH28"/>
<accession>A0AAP8MH28</accession>
<protein>
    <submittedName>
        <fullName evidence="2">Uncharacterized protein</fullName>
    </submittedName>
</protein>